<name>A0A1C7P4M2_9HYPH</name>
<comment type="caution">
    <text evidence="2">The sequence shown here is derived from an EMBL/GenBank/DDBJ whole genome shotgun (WGS) entry which is preliminary data.</text>
</comment>
<dbReference type="Proteomes" id="UP000093111">
    <property type="component" value="Unassembled WGS sequence"/>
</dbReference>
<dbReference type="STRING" id="1612624.ADU59_07705"/>
<feature type="region of interest" description="Disordered" evidence="1">
    <location>
        <begin position="1"/>
        <end position="25"/>
    </location>
</feature>
<sequence>MMAVEEEQGSDAWRQPLSRPPIEVTEHTTEDELAAEMAERLNALLQDHNGLEPTAEGWRQLALELALKYVPAFKIETPVDRTGPSGLGGRPVGMGNHILQSRMKAEMRQGKSQAAAARTINKESGGAIAVKTAQNALSRESQPPDFMRLRRYKRKAARAIKAAADKLSQQ</sequence>
<dbReference type="EMBL" id="LGLV01000005">
    <property type="protein sequence ID" value="OBZ96228.1"/>
    <property type="molecule type" value="Genomic_DNA"/>
</dbReference>
<evidence type="ECO:0000313" key="2">
    <source>
        <dbReference type="EMBL" id="OBZ96228.1"/>
    </source>
</evidence>
<accession>A0A1C7P4M2</accession>
<gene>
    <name evidence="2" type="ORF">ADU59_07705</name>
</gene>
<proteinExistence type="predicted"/>
<evidence type="ECO:0000256" key="1">
    <source>
        <dbReference type="SAM" id="MobiDB-lite"/>
    </source>
</evidence>
<organism evidence="2 3">
    <name type="scientific">Pararhizobium polonicum</name>
    <dbReference type="NCBI Taxonomy" id="1612624"/>
    <lineage>
        <taxon>Bacteria</taxon>
        <taxon>Pseudomonadati</taxon>
        <taxon>Pseudomonadota</taxon>
        <taxon>Alphaproteobacteria</taxon>
        <taxon>Hyphomicrobiales</taxon>
        <taxon>Rhizobiaceae</taxon>
        <taxon>Rhizobium/Agrobacterium group</taxon>
        <taxon>Pararhizobium</taxon>
    </lineage>
</organism>
<protein>
    <submittedName>
        <fullName evidence="2">Uncharacterized protein</fullName>
    </submittedName>
</protein>
<keyword evidence="3" id="KW-1185">Reference proteome</keyword>
<evidence type="ECO:0000313" key="3">
    <source>
        <dbReference type="Proteomes" id="UP000093111"/>
    </source>
</evidence>
<reference evidence="2 3" key="1">
    <citation type="journal article" date="2016" name="Syst. Appl. Microbiol.">
        <title>Pararhizobium polonicum sp. nov. isolated from tumors on stone fruit rootstocks.</title>
        <authorList>
            <person name="Pulawska J."/>
            <person name="Kuzmanovic N."/>
            <person name="Willems A."/>
            <person name="Pothier J.F."/>
        </authorList>
    </citation>
    <scope>NUCLEOTIDE SEQUENCE [LARGE SCALE GENOMIC DNA]</scope>
    <source>
        <strain evidence="2 3">F5.1</strain>
    </source>
</reference>
<dbReference type="AlphaFoldDB" id="A0A1C7P4M2"/>